<evidence type="ECO:0000256" key="1">
    <source>
        <dbReference type="SAM" id="MobiDB-lite"/>
    </source>
</evidence>
<feature type="signal peptide" evidence="2">
    <location>
        <begin position="1"/>
        <end position="20"/>
    </location>
</feature>
<evidence type="ECO:0008006" key="5">
    <source>
        <dbReference type="Google" id="ProtNLM"/>
    </source>
</evidence>
<proteinExistence type="predicted"/>
<evidence type="ECO:0000313" key="3">
    <source>
        <dbReference type="EMBL" id="WXB02297.1"/>
    </source>
</evidence>
<feature type="region of interest" description="Disordered" evidence="1">
    <location>
        <begin position="145"/>
        <end position="170"/>
    </location>
</feature>
<evidence type="ECO:0000313" key="4">
    <source>
        <dbReference type="Proteomes" id="UP001374803"/>
    </source>
</evidence>
<sequence length="170" mass="17782">MLRSLALLAIAALGSFGCSSVGSSAVRTGPLNLPARSGPVAIYTTSPPPGGRDLGFVEVHAVGEDGVIENLLPTFARRVAELGGNAAFIERVNARFQIVNYWQSGLYSYNCWPSRYRCYGTGAYPASHEVMIVTMTGRALTASNQPVVSNAPPAPPLPPAPPSPGEGETP</sequence>
<name>A0ABZ2KUY6_9BACT</name>
<gene>
    <name evidence="3" type="ORF">LVJ94_35945</name>
</gene>
<dbReference type="Proteomes" id="UP001374803">
    <property type="component" value="Chromosome"/>
</dbReference>
<reference evidence="3" key="1">
    <citation type="submission" date="2021-12" db="EMBL/GenBank/DDBJ databases">
        <title>Discovery of the Pendulisporaceae a myxobacterial family with distinct sporulation behavior and unique specialized metabolism.</title>
        <authorList>
            <person name="Garcia R."/>
            <person name="Popoff A."/>
            <person name="Bader C.D."/>
            <person name="Loehr J."/>
            <person name="Walesch S."/>
            <person name="Walt C."/>
            <person name="Boldt J."/>
            <person name="Bunk B."/>
            <person name="Haeckl F.J.F.P.J."/>
            <person name="Gunesch A.P."/>
            <person name="Birkelbach J."/>
            <person name="Nuebel U."/>
            <person name="Pietschmann T."/>
            <person name="Bach T."/>
            <person name="Mueller R."/>
        </authorList>
    </citation>
    <scope>NUCLEOTIDE SEQUENCE</scope>
    <source>
        <strain evidence="3">MSr11367</strain>
    </source>
</reference>
<dbReference type="RefSeq" id="WP_394831923.1">
    <property type="nucleotide sequence ID" value="NZ_CP089929.1"/>
</dbReference>
<feature type="compositionally biased region" description="Pro residues" evidence="1">
    <location>
        <begin position="152"/>
        <end position="164"/>
    </location>
</feature>
<organism evidence="3 4">
    <name type="scientific">Pendulispora rubella</name>
    <dbReference type="NCBI Taxonomy" id="2741070"/>
    <lineage>
        <taxon>Bacteria</taxon>
        <taxon>Pseudomonadati</taxon>
        <taxon>Myxococcota</taxon>
        <taxon>Myxococcia</taxon>
        <taxon>Myxococcales</taxon>
        <taxon>Sorangiineae</taxon>
        <taxon>Pendulisporaceae</taxon>
        <taxon>Pendulispora</taxon>
    </lineage>
</organism>
<protein>
    <recommendedName>
        <fullName evidence="5">Lipoprotein</fullName>
    </recommendedName>
</protein>
<keyword evidence="2" id="KW-0732">Signal</keyword>
<dbReference type="EMBL" id="CP089983">
    <property type="protein sequence ID" value="WXB02297.1"/>
    <property type="molecule type" value="Genomic_DNA"/>
</dbReference>
<dbReference type="PROSITE" id="PS51257">
    <property type="entry name" value="PROKAR_LIPOPROTEIN"/>
    <property type="match status" value="1"/>
</dbReference>
<evidence type="ECO:0000256" key="2">
    <source>
        <dbReference type="SAM" id="SignalP"/>
    </source>
</evidence>
<keyword evidence="4" id="KW-1185">Reference proteome</keyword>
<accession>A0ABZ2KUY6</accession>
<feature type="chain" id="PRO_5047471803" description="Lipoprotein" evidence="2">
    <location>
        <begin position="21"/>
        <end position="170"/>
    </location>
</feature>